<dbReference type="InterPro" id="IPR009053">
    <property type="entry name" value="Prefoldin"/>
</dbReference>
<proteinExistence type="inferred from homology"/>
<comment type="similarity">
    <text evidence="1">Belongs to the prefoldin subunit alpha family.</text>
</comment>
<dbReference type="PANTHER" id="PTHR12409">
    <property type="entry name" value="PREFOLDIN SUBUNIT 3"/>
    <property type="match status" value="1"/>
</dbReference>
<dbReference type="InterPro" id="IPR016655">
    <property type="entry name" value="PFD3"/>
</dbReference>
<evidence type="ECO:0000256" key="1">
    <source>
        <dbReference type="ARBA" id="ARBA00010048"/>
    </source>
</evidence>
<reference evidence="3" key="1">
    <citation type="submission" date="2021-01" db="EMBL/GenBank/DDBJ databases">
        <authorList>
            <person name="Corre E."/>
            <person name="Pelletier E."/>
            <person name="Niang G."/>
            <person name="Scheremetjew M."/>
            <person name="Finn R."/>
            <person name="Kale V."/>
            <person name="Holt S."/>
            <person name="Cochrane G."/>
            <person name="Meng A."/>
            <person name="Brown T."/>
            <person name="Cohen L."/>
        </authorList>
    </citation>
    <scope>NUCLEOTIDE SEQUENCE</scope>
    <source>
        <strain evidence="3">NY070348D</strain>
    </source>
</reference>
<dbReference type="GO" id="GO:0007017">
    <property type="term" value="P:microtubule-based process"/>
    <property type="evidence" value="ECO:0007669"/>
    <property type="project" value="TreeGrafter"/>
</dbReference>
<name>A0A7S2RMF1_9STRA</name>
<dbReference type="PANTHER" id="PTHR12409:SF0">
    <property type="entry name" value="PREFOLDIN SUBUNIT 3"/>
    <property type="match status" value="1"/>
</dbReference>
<dbReference type="GO" id="GO:0015631">
    <property type="term" value="F:tubulin binding"/>
    <property type="evidence" value="ECO:0007669"/>
    <property type="project" value="TreeGrafter"/>
</dbReference>
<dbReference type="GO" id="GO:0005737">
    <property type="term" value="C:cytoplasm"/>
    <property type="evidence" value="ECO:0007669"/>
    <property type="project" value="TreeGrafter"/>
</dbReference>
<dbReference type="GO" id="GO:0007021">
    <property type="term" value="P:tubulin complex assembly"/>
    <property type="evidence" value="ECO:0007669"/>
    <property type="project" value="TreeGrafter"/>
</dbReference>
<dbReference type="CDD" id="cd23156">
    <property type="entry name" value="Prefoldin_3"/>
    <property type="match status" value="1"/>
</dbReference>
<organism evidence="3">
    <name type="scientific">Mucochytrium quahogii</name>
    <dbReference type="NCBI Taxonomy" id="96639"/>
    <lineage>
        <taxon>Eukaryota</taxon>
        <taxon>Sar</taxon>
        <taxon>Stramenopiles</taxon>
        <taxon>Bigyra</taxon>
        <taxon>Labyrinthulomycetes</taxon>
        <taxon>Thraustochytrida</taxon>
        <taxon>Thraustochytriidae</taxon>
        <taxon>Mucochytrium</taxon>
    </lineage>
</organism>
<accession>A0A7S2RMF1</accession>
<evidence type="ECO:0000313" key="3">
    <source>
        <dbReference type="EMBL" id="CAD9675253.1"/>
    </source>
</evidence>
<dbReference type="GO" id="GO:0016272">
    <property type="term" value="C:prefoldin complex"/>
    <property type="evidence" value="ECO:0007669"/>
    <property type="project" value="InterPro"/>
</dbReference>
<evidence type="ECO:0000256" key="2">
    <source>
        <dbReference type="ARBA" id="ARBA00023186"/>
    </source>
</evidence>
<dbReference type="Pfam" id="PF02996">
    <property type="entry name" value="Prefoldin"/>
    <property type="match status" value="1"/>
</dbReference>
<protein>
    <recommendedName>
        <fullName evidence="4">Prefoldin subunit 3</fullName>
    </recommendedName>
</protein>
<dbReference type="InterPro" id="IPR004127">
    <property type="entry name" value="Prefoldin_subunit_alpha"/>
</dbReference>
<evidence type="ECO:0008006" key="4">
    <source>
        <dbReference type="Google" id="ProtNLM"/>
    </source>
</evidence>
<dbReference type="GO" id="GO:0006457">
    <property type="term" value="P:protein folding"/>
    <property type="evidence" value="ECO:0007669"/>
    <property type="project" value="InterPro"/>
</dbReference>
<gene>
    <name evidence="3" type="ORF">QSP1433_LOCUS4997</name>
</gene>
<sequence>MKQDNATTKGVIEVLQEVRKELGQVEANLSRYKELHKATIPDIKETLEVVHFMRKKGESSDQPVTTSYQVSASIFAEATIEPSKGMVVLWLGANTAAELTFDEAEALLTKNLEKKKEQLAQNIEDLNFVKAQVTVCEVSIARVYNNDVKERRKKAAEEDDSK</sequence>
<dbReference type="SUPFAM" id="SSF46579">
    <property type="entry name" value="Prefoldin"/>
    <property type="match status" value="1"/>
</dbReference>
<keyword evidence="2" id="KW-0143">Chaperone</keyword>
<dbReference type="AlphaFoldDB" id="A0A7S2RMF1"/>
<dbReference type="EMBL" id="HBHK01008077">
    <property type="protein sequence ID" value="CAD9675253.1"/>
    <property type="molecule type" value="Transcribed_RNA"/>
</dbReference>
<dbReference type="Gene3D" id="1.10.287.370">
    <property type="match status" value="1"/>
</dbReference>